<protein>
    <submittedName>
        <fullName evidence="1">Uncharacterized protein</fullName>
    </submittedName>
</protein>
<organism evidence="1">
    <name type="scientific">marine metagenome</name>
    <dbReference type="NCBI Taxonomy" id="408172"/>
    <lineage>
        <taxon>unclassified sequences</taxon>
        <taxon>metagenomes</taxon>
        <taxon>ecological metagenomes</taxon>
    </lineage>
</organism>
<name>A0A382A1X4_9ZZZZ</name>
<gene>
    <name evidence="1" type="ORF">METZ01_LOCUS148364</name>
</gene>
<reference evidence="1" key="1">
    <citation type="submission" date="2018-05" db="EMBL/GenBank/DDBJ databases">
        <authorList>
            <person name="Lanie J.A."/>
            <person name="Ng W.-L."/>
            <person name="Kazmierczak K.M."/>
            <person name="Andrzejewski T.M."/>
            <person name="Davidsen T.M."/>
            <person name="Wayne K.J."/>
            <person name="Tettelin H."/>
            <person name="Glass J.I."/>
            <person name="Rusch D."/>
            <person name="Podicherti R."/>
            <person name="Tsui H.-C.T."/>
            <person name="Winkler M.E."/>
        </authorList>
    </citation>
    <scope>NUCLEOTIDE SEQUENCE</scope>
</reference>
<proteinExistence type="predicted"/>
<evidence type="ECO:0000313" key="1">
    <source>
        <dbReference type="EMBL" id="SVA95510.1"/>
    </source>
</evidence>
<sequence>MINKIYLKKNKRPYLQYLFRCKITKNLVKIFPQRHFFLQGYSQKGTGGNVFMNGVKSEVLFKECVEKINLWIDWEKLKVKW</sequence>
<accession>A0A382A1X4</accession>
<dbReference type="EMBL" id="UINC01023575">
    <property type="protein sequence ID" value="SVA95510.1"/>
    <property type="molecule type" value="Genomic_DNA"/>
</dbReference>
<dbReference type="AlphaFoldDB" id="A0A382A1X4"/>